<evidence type="ECO:0000256" key="1">
    <source>
        <dbReference type="SAM" id="MobiDB-lite"/>
    </source>
</evidence>
<dbReference type="EMBL" id="JAYMRP010000022">
    <property type="protein sequence ID" value="MFB8775656.1"/>
    <property type="molecule type" value="Genomic_DNA"/>
</dbReference>
<reference evidence="3 4" key="1">
    <citation type="submission" date="2024-01" db="EMBL/GenBank/DDBJ databases">
        <title>Genome mining of biosynthetic gene clusters to explore secondary metabolites of Streptomyces sp.</title>
        <authorList>
            <person name="Baig A."/>
            <person name="Ajitkumar Shintre N."/>
            <person name="Kumar H."/>
            <person name="Anbarasu A."/>
            <person name="Ramaiah S."/>
        </authorList>
    </citation>
    <scope>NUCLEOTIDE SEQUENCE [LARGE SCALE GENOMIC DNA]</scope>
    <source>
        <strain evidence="3 4">A57</strain>
    </source>
</reference>
<dbReference type="RefSeq" id="WP_376734247.1">
    <property type="nucleotide sequence ID" value="NZ_JAYMRP010000022.1"/>
</dbReference>
<comment type="caution">
    <text evidence="3">The sequence shown here is derived from an EMBL/GenBank/DDBJ whole genome shotgun (WGS) entry which is preliminary data.</text>
</comment>
<evidence type="ECO:0000256" key="2">
    <source>
        <dbReference type="SAM" id="SignalP"/>
    </source>
</evidence>
<protein>
    <recommendedName>
        <fullName evidence="5">Lipoprotein</fullName>
    </recommendedName>
</protein>
<feature type="signal peptide" evidence="2">
    <location>
        <begin position="1"/>
        <end position="18"/>
    </location>
</feature>
<accession>A0ABV5EFL5</accession>
<gene>
    <name evidence="3" type="ORF">VSS16_23440</name>
</gene>
<dbReference type="PROSITE" id="PS51257">
    <property type="entry name" value="PROKAR_LIPOPROTEIN"/>
    <property type="match status" value="1"/>
</dbReference>
<feature type="chain" id="PRO_5046829970" description="Lipoprotein" evidence="2">
    <location>
        <begin position="19"/>
        <end position="158"/>
    </location>
</feature>
<keyword evidence="4" id="KW-1185">Reference proteome</keyword>
<evidence type="ECO:0008006" key="5">
    <source>
        <dbReference type="Google" id="ProtNLM"/>
    </source>
</evidence>
<evidence type="ECO:0000313" key="4">
    <source>
        <dbReference type="Proteomes" id="UP001585080"/>
    </source>
</evidence>
<sequence length="158" mass="15848">MRYRVVVALAVLGTLAAACTPPTDSDASRDTPSPTPTDQVRDVGRDVTPPELDEASGEGLAGQQAVTKGSAGFDYAAGAKGRALIVAVSCGGAGTIKVNVPAVALSFATECGTETPAVTYNQAAVRAAHKAGTVSVEAPSTVSWSATVGRGDPVQEAY</sequence>
<organism evidence="3 4">
    <name type="scientific">Streptomyces broussonetiae</name>
    <dbReference type="NCBI Taxonomy" id="2686304"/>
    <lineage>
        <taxon>Bacteria</taxon>
        <taxon>Bacillati</taxon>
        <taxon>Actinomycetota</taxon>
        <taxon>Actinomycetes</taxon>
        <taxon>Kitasatosporales</taxon>
        <taxon>Streptomycetaceae</taxon>
        <taxon>Streptomyces</taxon>
    </lineage>
</organism>
<dbReference type="Proteomes" id="UP001585080">
    <property type="component" value="Unassembled WGS sequence"/>
</dbReference>
<evidence type="ECO:0000313" key="3">
    <source>
        <dbReference type="EMBL" id="MFB8775656.1"/>
    </source>
</evidence>
<proteinExistence type="predicted"/>
<name>A0ABV5EFL5_9ACTN</name>
<feature type="compositionally biased region" description="Polar residues" evidence="1">
    <location>
        <begin position="22"/>
        <end position="38"/>
    </location>
</feature>
<feature type="region of interest" description="Disordered" evidence="1">
    <location>
        <begin position="20"/>
        <end position="63"/>
    </location>
</feature>
<keyword evidence="2" id="KW-0732">Signal</keyword>